<dbReference type="Proteomes" id="UP000438196">
    <property type="component" value="Unassembled WGS sequence"/>
</dbReference>
<evidence type="ECO:0000313" key="10">
    <source>
        <dbReference type="Proteomes" id="UP000438196"/>
    </source>
</evidence>
<dbReference type="InterPro" id="IPR058627">
    <property type="entry name" value="MdtA-like_C"/>
</dbReference>
<dbReference type="InterPro" id="IPR058624">
    <property type="entry name" value="MdtA-like_HH"/>
</dbReference>
<dbReference type="InterPro" id="IPR058626">
    <property type="entry name" value="MdtA-like_b-barrel"/>
</dbReference>
<evidence type="ECO:0000259" key="7">
    <source>
        <dbReference type="Pfam" id="PF25944"/>
    </source>
</evidence>
<keyword evidence="10" id="KW-1185">Reference proteome</keyword>
<evidence type="ECO:0000256" key="4">
    <source>
        <dbReference type="ARBA" id="ARBA00023054"/>
    </source>
</evidence>
<gene>
    <name evidence="9" type="ORF">GNF76_23275</name>
</gene>
<dbReference type="Pfam" id="PF25967">
    <property type="entry name" value="RND-MFP_C"/>
    <property type="match status" value="1"/>
</dbReference>
<dbReference type="GO" id="GO:0005886">
    <property type="term" value="C:plasma membrane"/>
    <property type="evidence" value="ECO:0007669"/>
    <property type="project" value="UniProtKB-SubCell"/>
</dbReference>
<dbReference type="Gene3D" id="2.40.30.170">
    <property type="match status" value="1"/>
</dbReference>
<dbReference type="InterPro" id="IPR058625">
    <property type="entry name" value="MdtA-like_BSH"/>
</dbReference>
<protein>
    <submittedName>
        <fullName evidence="9">Efflux RND transporter periplasmic adaptor subunit</fullName>
    </submittedName>
</protein>
<feature type="domain" description="Multidrug resistance protein MdtA-like barrel-sandwich hybrid" evidence="6">
    <location>
        <begin position="68"/>
        <end position="209"/>
    </location>
</feature>
<dbReference type="AlphaFoldDB" id="A0A6I3WAK3"/>
<dbReference type="Pfam" id="PF25917">
    <property type="entry name" value="BSH_RND"/>
    <property type="match status" value="1"/>
</dbReference>
<dbReference type="PANTHER" id="PTHR30158">
    <property type="entry name" value="ACRA/E-RELATED COMPONENT OF DRUG EFFLUX TRANSPORTER"/>
    <property type="match status" value="1"/>
</dbReference>
<dbReference type="GO" id="GO:0046677">
    <property type="term" value="P:response to antibiotic"/>
    <property type="evidence" value="ECO:0007669"/>
    <property type="project" value="TreeGrafter"/>
</dbReference>
<reference evidence="9 10" key="1">
    <citation type="submission" date="2019-11" db="EMBL/GenBank/DDBJ databases">
        <title>Pseudomonas karstica sp. nov. and Pseudomonas spelaei sp. nov. from karst caves.</title>
        <authorList>
            <person name="Zeman M."/>
        </authorList>
    </citation>
    <scope>NUCLEOTIDE SEQUENCE [LARGE SCALE GENOMIC DNA]</scope>
    <source>
        <strain evidence="9 10">CCM 7893</strain>
    </source>
</reference>
<evidence type="ECO:0000259" key="5">
    <source>
        <dbReference type="Pfam" id="PF25876"/>
    </source>
</evidence>
<feature type="domain" description="Multidrug resistance protein MdtA-like C-terminal permuted SH3" evidence="8">
    <location>
        <begin position="307"/>
        <end position="368"/>
    </location>
</feature>
<dbReference type="Gene3D" id="2.40.50.100">
    <property type="match status" value="1"/>
</dbReference>
<feature type="domain" description="Multidrug resistance protein MdtA-like beta-barrel" evidence="7">
    <location>
        <begin position="213"/>
        <end position="298"/>
    </location>
</feature>
<dbReference type="NCBIfam" id="TIGR01730">
    <property type="entry name" value="RND_mfp"/>
    <property type="match status" value="1"/>
</dbReference>
<comment type="caution">
    <text evidence="9">The sequence shown here is derived from an EMBL/GenBank/DDBJ whole genome shotgun (WGS) entry which is preliminary data.</text>
</comment>
<organism evidence="9 10">
    <name type="scientific">Pseudomonas spelaei</name>
    <dbReference type="NCBI Taxonomy" id="1055469"/>
    <lineage>
        <taxon>Bacteria</taxon>
        <taxon>Pseudomonadati</taxon>
        <taxon>Pseudomonadota</taxon>
        <taxon>Gammaproteobacteria</taxon>
        <taxon>Pseudomonadales</taxon>
        <taxon>Pseudomonadaceae</taxon>
        <taxon>Pseudomonas</taxon>
    </lineage>
</organism>
<dbReference type="PANTHER" id="PTHR30158:SF3">
    <property type="entry name" value="MULTIDRUG EFFLUX PUMP SUBUNIT ACRA-RELATED"/>
    <property type="match status" value="1"/>
</dbReference>
<dbReference type="EMBL" id="WNNK01000023">
    <property type="protein sequence ID" value="MUF07277.1"/>
    <property type="molecule type" value="Genomic_DNA"/>
</dbReference>
<evidence type="ECO:0000256" key="2">
    <source>
        <dbReference type="ARBA" id="ARBA00009477"/>
    </source>
</evidence>
<dbReference type="FunFam" id="2.40.420.20:FF:000001">
    <property type="entry name" value="Efflux RND transporter periplasmic adaptor subunit"/>
    <property type="match status" value="1"/>
</dbReference>
<proteinExistence type="inferred from homology"/>
<evidence type="ECO:0000259" key="6">
    <source>
        <dbReference type="Pfam" id="PF25917"/>
    </source>
</evidence>
<dbReference type="InterPro" id="IPR006143">
    <property type="entry name" value="RND_pump_MFP"/>
</dbReference>
<comment type="subcellular location">
    <subcellularLocation>
        <location evidence="1">Cell inner membrane</location>
        <topology evidence="1">Lipid-anchor</topology>
    </subcellularLocation>
</comment>
<dbReference type="Gene3D" id="1.10.287.470">
    <property type="entry name" value="Helix hairpin bin"/>
    <property type="match status" value="1"/>
</dbReference>
<keyword evidence="4" id="KW-0175">Coiled coil</keyword>
<evidence type="ECO:0000259" key="8">
    <source>
        <dbReference type="Pfam" id="PF25967"/>
    </source>
</evidence>
<evidence type="ECO:0000256" key="3">
    <source>
        <dbReference type="ARBA" id="ARBA00022448"/>
    </source>
</evidence>
<dbReference type="GO" id="GO:0022857">
    <property type="term" value="F:transmembrane transporter activity"/>
    <property type="evidence" value="ECO:0007669"/>
    <property type="project" value="InterPro"/>
</dbReference>
<dbReference type="Gene3D" id="2.40.420.20">
    <property type="match status" value="1"/>
</dbReference>
<comment type="similarity">
    <text evidence="2">Belongs to the membrane fusion protein (MFP) (TC 8.A.1) family.</text>
</comment>
<dbReference type="Pfam" id="PF25876">
    <property type="entry name" value="HH_MFP_RND"/>
    <property type="match status" value="1"/>
</dbReference>
<dbReference type="RefSeq" id="WP_155585428.1">
    <property type="nucleotide sequence ID" value="NZ_JBHSTH010000037.1"/>
</dbReference>
<accession>A0A6I3WAK3</accession>
<dbReference type="Pfam" id="PF25944">
    <property type="entry name" value="Beta-barrel_RND"/>
    <property type="match status" value="1"/>
</dbReference>
<feature type="domain" description="Multidrug resistance protein MdtA-like alpha-helical hairpin" evidence="5">
    <location>
        <begin position="107"/>
        <end position="176"/>
    </location>
</feature>
<keyword evidence="3" id="KW-0813">Transport</keyword>
<evidence type="ECO:0000256" key="1">
    <source>
        <dbReference type="ARBA" id="ARBA00004519"/>
    </source>
</evidence>
<name>A0A6I3WAK3_9PSED</name>
<dbReference type="SUPFAM" id="SSF111369">
    <property type="entry name" value="HlyD-like secretion proteins"/>
    <property type="match status" value="1"/>
</dbReference>
<dbReference type="OrthoDB" id="9816569at2"/>
<evidence type="ECO:0000313" key="9">
    <source>
        <dbReference type="EMBL" id="MUF07277.1"/>
    </source>
</evidence>
<sequence length="387" mass="41073">MSTKLLAKFLVTCAFVMALLVLSLLNGCSSDEPPAAPAAPEVSVITLKPQSQVLRTELTGRTQALLMAEVRPQVGGVVQRRLFVEGSEVKAGQVLYELDAAPYRATVAQAEASLAKSRASLKAARVTAKRTAELASIEALSRQDNDDAQANVETAAADAKLAEAALETARINLTYTRIVAPISGRIETSTVTPGALVVANQETVLTTIQQLDPLYVDVTQSTTELLRLQRELAAGTLRSAAEGEADMSLRLEDGSLYNHTGRLKFSGARVNEGTGTVTLRAEIANPDRQLLPGMYVRGVLEQARDDQAILVPQQAVTRAASGATSVLLVVDGKVEQRPITVDRAVDNQWWVTSGLAAGEQVIVEGGQKVRPGAAVSIVENVSVKKEG</sequence>